<evidence type="ECO:0000313" key="7">
    <source>
        <dbReference type="EMBL" id="GAA0756918.1"/>
    </source>
</evidence>
<gene>
    <name evidence="7" type="ORF">GCM10009107_35940</name>
</gene>
<reference evidence="8" key="1">
    <citation type="journal article" date="2019" name="Int. J. Syst. Evol. Microbiol.">
        <title>The Global Catalogue of Microorganisms (GCM) 10K type strain sequencing project: providing services to taxonomists for standard genome sequencing and annotation.</title>
        <authorList>
            <consortium name="The Broad Institute Genomics Platform"/>
            <consortium name="The Broad Institute Genome Sequencing Center for Infectious Disease"/>
            <person name="Wu L."/>
            <person name="Ma J."/>
        </authorList>
    </citation>
    <scope>NUCLEOTIDE SEQUENCE [LARGE SCALE GENOMIC DNA]</scope>
    <source>
        <strain evidence="8">JCM 15503</strain>
    </source>
</reference>
<keyword evidence="8" id="KW-1185">Reference proteome</keyword>
<dbReference type="Pfam" id="PF04347">
    <property type="entry name" value="FliO"/>
    <property type="match status" value="1"/>
</dbReference>
<evidence type="ECO:0000313" key="8">
    <source>
        <dbReference type="Proteomes" id="UP001500279"/>
    </source>
</evidence>
<evidence type="ECO:0000256" key="4">
    <source>
        <dbReference type="ARBA" id="ARBA00022989"/>
    </source>
</evidence>
<feature type="transmembrane region" description="Helical" evidence="6">
    <location>
        <begin position="6"/>
        <end position="25"/>
    </location>
</feature>
<evidence type="ECO:0000256" key="2">
    <source>
        <dbReference type="ARBA" id="ARBA00022475"/>
    </source>
</evidence>
<keyword evidence="5 6" id="KW-0472">Membrane</keyword>
<keyword evidence="4 6" id="KW-1133">Transmembrane helix</keyword>
<comment type="subcellular location">
    <subcellularLocation>
        <location evidence="1">Cell membrane</location>
    </subcellularLocation>
</comment>
<dbReference type="RefSeq" id="WP_141288609.1">
    <property type="nucleotide sequence ID" value="NZ_BAAAEW010000023.1"/>
</dbReference>
<dbReference type="EMBL" id="BAAAEW010000023">
    <property type="protein sequence ID" value="GAA0756918.1"/>
    <property type="molecule type" value="Genomic_DNA"/>
</dbReference>
<name>A0ABP3VEL2_9BURK</name>
<comment type="caution">
    <text evidence="7">The sequence shown here is derived from an EMBL/GenBank/DDBJ whole genome shotgun (WGS) entry which is preliminary data.</text>
</comment>
<dbReference type="InterPro" id="IPR022781">
    <property type="entry name" value="Flagellar_biosynth_FliO"/>
</dbReference>
<sequence>MTSSLMPLIAFGAVVAMIPLALWLMRRSGIGGAGTPGLLRNVGSLSLSPSQRVVVVELMQGANARWLVVGVSPDRITTLTTLDAPDEVPAEILNPQAHSVSQLISRWRRNTGSPDGNQP</sequence>
<evidence type="ECO:0008006" key="9">
    <source>
        <dbReference type="Google" id="ProtNLM"/>
    </source>
</evidence>
<keyword evidence="3 6" id="KW-0812">Transmembrane</keyword>
<evidence type="ECO:0000256" key="1">
    <source>
        <dbReference type="ARBA" id="ARBA00004236"/>
    </source>
</evidence>
<accession>A0ABP3VEL2</accession>
<evidence type="ECO:0000256" key="3">
    <source>
        <dbReference type="ARBA" id="ARBA00022692"/>
    </source>
</evidence>
<proteinExistence type="predicted"/>
<evidence type="ECO:0000256" key="6">
    <source>
        <dbReference type="SAM" id="Phobius"/>
    </source>
</evidence>
<protein>
    <recommendedName>
        <fullName evidence="9">Flagellar protein</fullName>
    </recommendedName>
</protein>
<dbReference type="Proteomes" id="UP001500279">
    <property type="component" value="Unassembled WGS sequence"/>
</dbReference>
<evidence type="ECO:0000256" key="5">
    <source>
        <dbReference type="ARBA" id="ARBA00023136"/>
    </source>
</evidence>
<organism evidence="7 8">
    <name type="scientific">Ideonella azotifigens</name>
    <dbReference type="NCBI Taxonomy" id="513160"/>
    <lineage>
        <taxon>Bacteria</taxon>
        <taxon>Pseudomonadati</taxon>
        <taxon>Pseudomonadota</taxon>
        <taxon>Betaproteobacteria</taxon>
        <taxon>Burkholderiales</taxon>
        <taxon>Sphaerotilaceae</taxon>
        <taxon>Ideonella</taxon>
    </lineage>
</organism>
<keyword evidence="2" id="KW-1003">Cell membrane</keyword>